<name>A0A7S0NS75_9EUKA</name>
<protein>
    <submittedName>
        <fullName evidence="1">Uncharacterized protein</fullName>
    </submittedName>
</protein>
<proteinExistence type="predicted"/>
<gene>
    <name evidence="1" type="ORF">CLEP1334_LOCUS5430</name>
</gene>
<dbReference type="AlphaFoldDB" id="A0A7S0NS75"/>
<reference evidence="1" key="1">
    <citation type="submission" date="2021-01" db="EMBL/GenBank/DDBJ databases">
        <authorList>
            <person name="Corre E."/>
            <person name="Pelletier E."/>
            <person name="Niang G."/>
            <person name="Scheremetjew M."/>
            <person name="Finn R."/>
            <person name="Kale V."/>
            <person name="Holt S."/>
            <person name="Cochrane G."/>
            <person name="Meng A."/>
            <person name="Brown T."/>
            <person name="Cohen L."/>
        </authorList>
    </citation>
    <scope>NUCLEOTIDE SEQUENCE</scope>
    <source>
        <strain evidence="1">RCC1130</strain>
    </source>
</reference>
<sequence length="241" mass="26471">MGGGCASVGLLDIGRINNAIARAPLRWPSCSRLGGAANCAYFFVRMRQSELPCEWNGHVCVASLTAACANVLKDNASRASPPALVQDAGRRRARLLRRLRRVSLKHIGTPCASSIEGDLHYAECEGWCSNSSMDHCKFCKCRGCRSCYELPMPSWAHSSPLALLSTCTLFGEAVCNRTANFNLELQQAWRKWNYNRTSQWIDDLFASVYRQSLVGFVAQTVSAEEGLSDSEKQQLAAAKAT</sequence>
<evidence type="ECO:0000313" key="1">
    <source>
        <dbReference type="EMBL" id="CAD8530178.1"/>
    </source>
</evidence>
<dbReference type="EMBL" id="HBER01010907">
    <property type="protein sequence ID" value="CAD8530178.1"/>
    <property type="molecule type" value="Transcribed_RNA"/>
</dbReference>
<accession>A0A7S0NS75</accession>
<organism evidence="1">
    <name type="scientific">Calcidiscus leptoporus</name>
    <dbReference type="NCBI Taxonomy" id="127549"/>
    <lineage>
        <taxon>Eukaryota</taxon>
        <taxon>Haptista</taxon>
        <taxon>Haptophyta</taxon>
        <taxon>Prymnesiophyceae</taxon>
        <taxon>Coccolithales</taxon>
        <taxon>Calcidiscaceae</taxon>
        <taxon>Calcidiscus</taxon>
    </lineage>
</organism>